<dbReference type="Proteomes" id="UP001148629">
    <property type="component" value="Unassembled WGS sequence"/>
</dbReference>
<name>A0ACC1RVW1_9HYPO</name>
<gene>
    <name evidence="1" type="ORF">NM208_g11008</name>
</gene>
<comment type="caution">
    <text evidence="1">The sequence shown here is derived from an EMBL/GenBank/DDBJ whole genome shotgun (WGS) entry which is preliminary data.</text>
</comment>
<keyword evidence="2" id="KW-1185">Reference proteome</keyword>
<protein>
    <submittedName>
        <fullName evidence="1">Uncharacterized protein</fullName>
    </submittedName>
</protein>
<evidence type="ECO:0000313" key="2">
    <source>
        <dbReference type="Proteomes" id="UP001148629"/>
    </source>
</evidence>
<proteinExistence type="predicted"/>
<dbReference type="EMBL" id="JANRMS010001664">
    <property type="protein sequence ID" value="KAJ3526810.1"/>
    <property type="molecule type" value="Genomic_DNA"/>
</dbReference>
<sequence>MSEMEQKSTRVGYKKSRNGCCDEEAPCSACVRHKVPCSLTSPASSQSGEFAMASRSRQSSSNPPGPSPLSLFSSSLLASPLDEPDCWITTAELMLHYTTAAYRTLSFADNVVHTFQCDVPRQAIAHPYFLREVLAFSGFHLAYLNPEKKQHYLLLASKHQNLAIRGIREALSGPITSTNCHAIYATSTLIVVNKFAAFPSCEDHLVHGCAMPIQALVEIFSLVNGMDAVLKSPGGADIKTGPLKELFGQCDHVYPTGELLQGLLDRVPELIRWTQSESFDPKTRQVLTSAAESFNSCLTSVNGFPTAACPAEVRAMFWWPMLISRDFLDLAGSSHPLALVILAYYDVLLYWGESRYWFFEDWAQVLINAIVDKVRGSQWEELVSWPAGVILHQE</sequence>
<evidence type="ECO:0000313" key="1">
    <source>
        <dbReference type="EMBL" id="KAJ3526810.1"/>
    </source>
</evidence>
<accession>A0ACC1RVW1</accession>
<reference evidence="1" key="1">
    <citation type="submission" date="2022-08" db="EMBL/GenBank/DDBJ databases">
        <title>Genome Sequence of Fusarium decemcellulare.</title>
        <authorList>
            <person name="Buettner E."/>
        </authorList>
    </citation>
    <scope>NUCLEOTIDE SEQUENCE</scope>
    <source>
        <strain evidence="1">Babe19</strain>
    </source>
</reference>
<organism evidence="1 2">
    <name type="scientific">Fusarium decemcellulare</name>
    <dbReference type="NCBI Taxonomy" id="57161"/>
    <lineage>
        <taxon>Eukaryota</taxon>
        <taxon>Fungi</taxon>
        <taxon>Dikarya</taxon>
        <taxon>Ascomycota</taxon>
        <taxon>Pezizomycotina</taxon>
        <taxon>Sordariomycetes</taxon>
        <taxon>Hypocreomycetidae</taxon>
        <taxon>Hypocreales</taxon>
        <taxon>Nectriaceae</taxon>
        <taxon>Fusarium</taxon>
        <taxon>Fusarium decemcellulare species complex</taxon>
    </lineage>
</organism>